<evidence type="ECO:0000259" key="3">
    <source>
        <dbReference type="Pfam" id="PF26337"/>
    </source>
</evidence>
<dbReference type="Proteomes" id="UP000003460">
    <property type="component" value="Unassembled WGS sequence"/>
</dbReference>
<accession>C9LJY2</accession>
<sequence length="353" mass="40066">MVNGRRLCYVSRNYKGRQGAGNKAKGDYEDILVQMGAHNLGLRRTYYKEYIAAFLTDLAGIVTYALSVRKGDVVFLQYPTKKYFSFMCRLARWREANSMAFIHDLGAFRRKKVTVKQEIRRLSNADYIIAANDTMAEWLKSHGLKRPCHGMGLHDYLSNSETVDKPATFPPHRIVYAGSIEERKNMFLTKLSGVIRHGEIHVYGSNHIAALKSTRNLILHEPMTPDNFIATAKGDFGLVWDGDSLTACTGDFGEYLRINTPHKASFYLRAGLPLIIWSRSALADIVDREGIGITVDRIDEIEDHIESLTGQEIRKIRDNVKRVSQDLADGLSMRRAVEKAMCRIKEMTEEQTV</sequence>
<proteinExistence type="predicted"/>
<dbReference type="EMBL" id="ACIJ02000028">
    <property type="protein sequence ID" value="EEX70504.1"/>
    <property type="molecule type" value="Genomic_DNA"/>
</dbReference>
<feature type="domain" description="Glucosyltransferase 3-like C-terminal" evidence="3">
    <location>
        <begin position="174"/>
        <end position="340"/>
    </location>
</feature>
<dbReference type="HOGENOM" id="CLU_057651_1_0_10"/>
<dbReference type="InterPro" id="IPR058591">
    <property type="entry name" value="Gtf3_N"/>
</dbReference>
<dbReference type="PIRSF" id="PIRSF007023">
    <property type="entry name" value="UDP-Galf_transf"/>
    <property type="match status" value="1"/>
</dbReference>
<dbReference type="InterPro" id="IPR058592">
    <property type="entry name" value="Gtf3_C"/>
</dbReference>
<keyword evidence="5" id="KW-1185">Reference proteome</keyword>
<organism evidence="4 5">
    <name type="scientific">Alloprevotella tannerae ATCC 51259</name>
    <dbReference type="NCBI Taxonomy" id="626522"/>
    <lineage>
        <taxon>Bacteria</taxon>
        <taxon>Pseudomonadati</taxon>
        <taxon>Bacteroidota</taxon>
        <taxon>Bacteroidia</taxon>
        <taxon>Bacteroidales</taxon>
        <taxon>Prevotellaceae</taxon>
        <taxon>Alloprevotella</taxon>
    </lineage>
</organism>
<reference evidence="4" key="1">
    <citation type="submission" date="2009-09" db="EMBL/GenBank/DDBJ databases">
        <authorList>
            <person name="Weinstock G."/>
            <person name="Sodergren E."/>
            <person name="Clifton S."/>
            <person name="Fulton L."/>
            <person name="Fulton B."/>
            <person name="Courtney L."/>
            <person name="Fronick C."/>
            <person name="Harrison M."/>
            <person name="Strong C."/>
            <person name="Farmer C."/>
            <person name="Delahaunty K."/>
            <person name="Markovic C."/>
            <person name="Hall O."/>
            <person name="Minx P."/>
            <person name="Tomlinson C."/>
            <person name="Mitreva M."/>
            <person name="Nelson J."/>
            <person name="Hou S."/>
            <person name="Wollam A."/>
            <person name="Pepin K.H."/>
            <person name="Johnson M."/>
            <person name="Bhonagiri V."/>
            <person name="Nash W.E."/>
            <person name="Warren W."/>
            <person name="Chinwalla A."/>
            <person name="Mardis E.R."/>
            <person name="Wilson R.K."/>
        </authorList>
    </citation>
    <scope>NUCLEOTIDE SEQUENCE [LARGE SCALE GENOMIC DNA]</scope>
    <source>
        <strain evidence="4">ATCC 51259</strain>
    </source>
</reference>
<evidence type="ECO:0000313" key="5">
    <source>
        <dbReference type="Proteomes" id="UP000003460"/>
    </source>
</evidence>
<gene>
    <name evidence="4" type="ORF">GCWU000325_02546</name>
</gene>
<dbReference type="Gene3D" id="3.40.50.2000">
    <property type="entry name" value="Glycogen Phosphorylase B"/>
    <property type="match status" value="2"/>
</dbReference>
<name>C9LJY2_9BACT</name>
<dbReference type="eggNOG" id="COG0438">
    <property type="taxonomic scope" value="Bacteria"/>
</dbReference>
<evidence type="ECO:0008006" key="6">
    <source>
        <dbReference type="Google" id="ProtNLM"/>
    </source>
</evidence>
<keyword evidence="1" id="KW-0808">Transferase</keyword>
<dbReference type="Pfam" id="PF26334">
    <property type="entry name" value="Gtf3_N"/>
    <property type="match status" value="1"/>
</dbReference>
<protein>
    <recommendedName>
        <fullName evidence="6">Galactofuranosyltransferase</fullName>
    </recommendedName>
</protein>
<evidence type="ECO:0000259" key="2">
    <source>
        <dbReference type="Pfam" id="PF26334"/>
    </source>
</evidence>
<evidence type="ECO:0000256" key="1">
    <source>
        <dbReference type="ARBA" id="ARBA00022679"/>
    </source>
</evidence>
<comment type="caution">
    <text evidence="4">The sequence shown here is derived from an EMBL/GenBank/DDBJ whole genome shotgun (WGS) entry which is preliminary data.</text>
</comment>
<dbReference type="Pfam" id="PF26337">
    <property type="entry name" value="Gtf3_C"/>
    <property type="match status" value="1"/>
</dbReference>
<dbReference type="STRING" id="626522.GCWU000325_02546"/>
<dbReference type="AlphaFoldDB" id="C9LJY2"/>
<feature type="domain" description="Glucosyltransferase 3-like N-terminal" evidence="2">
    <location>
        <begin position="8"/>
        <end position="147"/>
    </location>
</feature>
<dbReference type="SUPFAM" id="SSF53756">
    <property type="entry name" value="UDP-Glycosyltransferase/glycogen phosphorylase"/>
    <property type="match status" value="1"/>
</dbReference>
<evidence type="ECO:0000313" key="4">
    <source>
        <dbReference type="EMBL" id="EEX70504.1"/>
    </source>
</evidence>